<proteinExistence type="inferred from homology"/>
<dbReference type="RefSeq" id="WP_313322836.1">
    <property type="nucleotide sequence ID" value="NZ_CP134878.1"/>
</dbReference>
<dbReference type="InterPro" id="IPR027705">
    <property type="entry name" value="Flotillin_fam"/>
</dbReference>
<dbReference type="SUPFAM" id="SSF117892">
    <property type="entry name" value="Band 7/SPFH domain"/>
    <property type="match status" value="1"/>
</dbReference>
<evidence type="ECO:0000256" key="4">
    <source>
        <dbReference type="ARBA" id="ARBA00022475"/>
    </source>
</evidence>
<feature type="region of interest" description="Disordered" evidence="6">
    <location>
        <begin position="483"/>
        <end position="509"/>
    </location>
</feature>
<dbReference type="Proteomes" id="UP001304515">
    <property type="component" value="Chromosome"/>
</dbReference>
<gene>
    <name evidence="9" type="ORF">RN605_05220</name>
    <name evidence="8" type="ORF">RN608_11920</name>
</gene>
<evidence type="ECO:0000313" key="10">
    <source>
        <dbReference type="Proteomes" id="UP001304515"/>
    </source>
</evidence>
<dbReference type="SMART" id="SM00244">
    <property type="entry name" value="PHB"/>
    <property type="match status" value="1"/>
</dbReference>
<name>A0AA96F2L8_9FLAO</name>
<reference evidence="9 10" key="1">
    <citation type="submission" date="2023-09" db="EMBL/GenBank/DDBJ databases">
        <title>Flavobacterium sp. a novel bacteria isolate from Pepper rhizosphere.</title>
        <authorList>
            <person name="Peng Y."/>
            <person name="Lee J."/>
        </authorList>
    </citation>
    <scope>NUCLEOTIDE SEQUENCE [LARGE SCALE GENOMIC DNA]</scope>
    <source>
        <strain evidence="8">PMR2A8</strain>
        <strain evidence="9 10">PMTSA4</strain>
    </source>
</reference>
<sequence length="509" mass="55564">MSQIIIIVVAVVVLFVTITALISRYKRCPSDKILVIYGKTGGTSAKCVHGGGAFIWPVIQDYAYLDLKPISIEANLTNALSRQNIRVDVPCRFTIAISTEADSMNTAAERLLGLSPDQIQELAKDILFGQLRLVIATMTIEEINSDRDKFLDNISKNVDSELKKIGLKLINVNVTDIKDESGYIEALGKEAAAKAINEAKISVAEQEKIGETGKAMADREKDVQIAETHRDRDVKIAITNKDKEVSIAEAFKDESIGKAEAQRDTRVKTSEANAIAIQGENEAKIAIAQSEATRREKEAEALRIALASEKVQSAKALEESYVAEQKAEQARAERERSTQNANVVIPAEIAKQKAIIDAQAEAERIRVQAKGEADAIFAKMEAEAKGLYEILTKQAEGYREVVGAAGGDPTKAFQLLLIEKLPELVKTQVEAVKNIKIDKITVWDSGNNTDGNGSTANFVSGMMKTVPPLNDLFNMAGLNLPTYLKGENPTEESSVQTETKTDDNSEEKI</sequence>
<evidence type="ECO:0000256" key="3">
    <source>
        <dbReference type="ARBA" id="ARBA00007161"/>
    </source>
</evidence>
<evidence type="ECO:0000313" key="9">
    <source>
        <dbReference type="EMBL" id="WNM22761.1"/>
    </source>
</evidence>
<evidence type="ECO:0000256" key="1">
    <source>
        <dbReference type="ARBA" id="ARBA00004167"/>
    </source>
</evidence>
<dbReference type="KEGG" id="fcj:RN605_05220"/>
<organism evidence="9 10">
    <name type="scientific">Flavobacterium capsici</name>
    <dbReference type="NCBI Taxonomy" id="3075618"/>
    <lineage>
        <taxon>Bacteria</taxon>
        <taxon>Pseudomonadati</taxon>
        <taxon>Bacteroidota</taxon>
        <taxon>Flavobacteriia</taxon>
        <taxon>Flavobacteriales</taxon>
        <taxon>Flavobacteriaceae</taxon>
        <taxon>Flavobacterium</taxon>
    </lineage>
</organism>
<comment type="subcellular location">
    <subcellularLocation>
        <location evidence="2">Cell membrane</location>
    </subcellularLocation>
    <subcellularLocation>
        <location evidence="1">Membrane</location>
        <topology evidence="1">Single-pass membrane protein</topology>
    </subcellularLocation>
</comment>
<dbReference type="EMBL" id="CP134878">
    <property type="protein sequence ID" value="WNM18710.1"/>
    <property type="molecule type" value="Genomic_DNA"/>
</dbReference>
<feature type="domain" description="Band 7" evidence="7">
    <location>
        <begin position="23"/>
        <end position="191"/>
    </location>
</feature>
<comment type="similarity">
    <text evidence="3">Belongs to the band 7/mec-2 family. Flotillin subfamily.</text>
</comment>
<feature type="compositionally biased region" description="Basic and acidic residues" evidence="6">
    <location>
        <begin position="499"/>
        <end position="509"/>
    </location>
</feature>
<dbReference type="InterPro" id="IPR036013">
    <property type="entry name" value="Band_7/SPFH_dom_sf"/>
</dbReference>
<dbReference type="PANTHER" id="PTHR13806">
    <property type="entry name" value="FLOTILLIN-RELATED"/>
    <property type="match status" value="1"/>
</dbReference>
<dbReference type="PANTHER" id="PTHR13806:SF31">
    <property type="entry name" value="FLOTILLIN-LIKE PROTEIN 1-RELATED"/>
    <property type="match status" value="1"/>
</dbReference>
<evidence type="ECO:0000313" key="8">
    <source>
        <dbReference type="EMBL" id="WNM18710.1"/>
    </source>
</evidence>
<evidence type="ECO:0000256" key="2">
    <source>
        <dbReference type="ARBA" id="ARBA00004236"/>
    </source>
</evidence>
<keyword evidence="10" id="KW-1185">Reference proteome</keyword>
<dbReference type="EMBL" id="CP134890">
    <property type="protein sequence ID" value="WNM22761.1"/>
    <property type="molecule type" value="Genomic_DNA"/>
</dbReference>
<dbReference type="CDD" id="cd03399">
    <property type="entry name" value="SPFH_flotillin"/>
    <property type="match status" value="1"/>
</dbReference>
<dbReference type="Gene3D" id="3.30.479.30">
    <property type="entry name" value="Band 7 domain"/>
    <property type="match status" value="1"/>
</dbReference>
<protein>
    <submittedName>
        <fullName evidence="9">SPFH domain-containing protein</fullName>
    </submittedName>
</protein>
<dbReference type="InterPro" id="IPR001107">
    <property type="entry name" value="Band_7"/>
</dbReference>
<keyword evidence="5" id="KW-0472">Membrane</keyword>
<evidence type="ECO:0000259" key="7">
    <source>
        <dbReference type="SMART" id="SM00244"/>
    </source>
</evidence>
<accession>A0AA96F2L8</accession>
<dbReference type="GO" id="GO:0005886">
    <property type="term" value="C:plasma membrane"/>
    <property type="evidence" value="ECO:0007669"/>
    <property type="project" value="UniProtKB-SubCell"/>
</dbReference>
<keyword evidence="4" id="KW-1003">Cell membrane</keyword>
<evidence type="ECO:0000256" key="5">
    <source>
        <dbReference type="ARBA" id="ARBA00023136"/>
    </source>
</evidence>
<accession>A0AA96F041</accession>
<dbReference type="AlphaFoldDB" id="A0AA96F2L8"/>
<dbReference type="Pfam" id="PF01145">
    <property type="entry name" value="Band_7"/>
    <property type="match status" value="1"/>
</dbReference>
<evidence type="ECO:0000256" key="6">
    <source>
        <dbReference type="SAM" id="MobiDB-lite"/>
    </source>
</evidence>